<reference evidence="1 2" key="1">
    <citation type="submission" date="2005-09" db="EMBL/GenBank/DDBJ databases">
        <authorList>
            <person name="Mural R.J."/>
            <person name="Li P.W."/>
            <person name="Adams M.D."/>
            <person name="Amanatides P.G."/>
            <person name="Baden-Tillson H."/>
            <person name="Barnstead M."/>
            <person name="Chin S.H."/>
            <person name="Dew I."/>
            <person name="Evans C.A."/>
            <person name="Ferriera S."/>
            <person name="Flanigan M."/>
            <person name="Fosler C."/>
            <person name="Glodek A."/>
            <person name="Gu Z."/>
            <person name="Holt R.A."/>
            <person name="Jennings D."/>
            <person name="Kraft C.L."/>
            <person name="Lu F."/>
            <person name="Nguyen T."/>
            <person name="Nusskern D.R."/>
            <person name="Pfannkoch C.M."/>
            <person name="Sitter C."/>
            <person name="Sutton G.G."/>
            <person name="Venter J.C."/>
            <person name="Wang Z."/>
            <person name="Woodage T."/>
            <person name="Zheng X.H."/>
            <person name="Zhong F."/>
        </authorList>
    </citation>
    <scope>NUCLEOTIDE SEQUENCE [LARGE SCALE GENOMIC DNA]</scope>
    <source>
        <strain>BN</strain>
        <strain evidence="2">Sprague-Dawley</strain>
    </source>
</reference>
<dbReference type="EMBL" id="CH473964">
    <property type="protein sequence ID" value="EDM01615.1"/>
    <property type="molecule type" value="Genomic_DNA"/>
</dbReference>
<accession>A6IMH4</accession>
<evidence type="ECO:0000313" key="1">
    <source>
        <dbReference type="EMBL" id="EDM01615.1"/>
    </source>
</evidence>
<protein>
    <submittedName>
        <fullName evidence="1">RCG30165</fullName>
    </submittedName>
</protein>
<dbReference type="AlphaFoldDB" id="A6IMH4"/>
<dbReference type="Proteomes" id="UP000234681">
    <property type="component" value="Chromosome 4"/>
</dbReference>
<name>A6IMH4_RAT</name>
<organism evidence="1 2">
    <name type="scientific">Rattus norvegicus</name>
    <name type="common">Rat</name>
    <dbReference type="NCBI Taxonomy" id="10116"/>
    <lineage>
        <taxon>Eukaryota</taxon>
        <taxon>Metazoa</taxon>
        <taxon>Chordata</taxon>
        <taxon>Craniata</taxon>
        <taxon>Vertebrata</taxon>
        <taxon>Euteleostomi</taxon>
        <taxon>Mammalia</taxon>
        <taxon>Eutheria</taxon>
        <taxon>Euarchontoglires</taxon>
        <taxon>Glires</taxon>
        <taxon>Rodentia</taxon>
        <taxon>Myomorpha</taxon>
        <taxon>Muroidea</taxon>
        <taxon>Muridae</taxon>
        <taxon>Murinae</taxon>
        <taxon>Rattus</taxon>
    </lineage>
</organism>
<gene>
    <name evidence="1" type="ORF">rCG_30165</name>
</gene>
<sequence length="32" mass="3689">MLRAVQKMEACKMGHLQEESVVFGQLELKNQL</sequence>
<evidence type="ECO:0000313" key="2">
    <source>
        <dbReference type="Proteomes" id="UP000234681"/>
    </source>
</evidence>
<proteinExistence type="predicted"/>